<dbReference type="InterPro" id="IPR051143">
    <property type="entry name" value="TrkH_K-transport"/>
</dbReference>
<keyword evidence="7 8" id="KW-0472">Membrane</keyword>
<evidence type="ECO:0000256" key="4">
    <source>
        <dbReference type="ARBA" id="ARBA00022692"/>
    </source>
</evidence>
<feature type="transmembrane region" description="Helical" evidence="8">
    <location>
        <begin position="553"/>
        <end position="571"/>
    </location>
</feature>
<keyword evidence="5 8" id="KW-1133">Transmembrane helix</keyword>
<organism evidence="9 10">
    <name type="scientific">Quercus suber</name>
    <name type="common">Cork oak</name>
    <dbReference type="NCBI Taxonomy" id="58331"/>
    <lineage>
        <taxon>Eukaryota</taxon>
        <taxon>Viridiplantae</taxon>
        <taxon>Streptophyta</taxon>
        <taxon>Embryophyta</taxon>
        <taxon>Tracheophyta</taxon>
        <taxon>Spermatophyta</taxon>
        <taxon>Magnoliopsida</taxon>
        <taxon>eudicotyledons</taxon>
        <taxon>Gunneridae</taxon>
        <taxon>Pentapetalae</taxon>
        <taxon>rosids</taxon>
        <taxon>fabids</taxon>
        <taxon>Fagales</taxon>
        <taxon>Fagaceae</taxon>
        <taxon>Quercus</taxon>
    </lineage>
</organism>
<comment type="subcellular location">
    <subcellularLocation>
        <location evidence="1">Membrane</location>
        <topology evidence="1">Multi-pass membrane protein</topology>
    </subcellularLocation>
</comment>
<feature type="transmembrane region" description="Helical" evidence="8">
    <location>
        <begin position="70"/>
        <end position="91"/>
    </location>
</feature>
<feature type="transmembrane region" description="Helical" evidence="8">
    <location>
        <begin position="524"/>
        <end position="541"/>
    </location>
</feature>
<dbReference type="InterPro" id="IPR003445">
    <property type="entry name" value="Cat_transpt"/>
</dbReference>
<dbReference type="Pfam" id="PF02386">
    <property type="entry name" value="TrkH"/>
    <property type="match status" value="1"/>
</dbReference>
<dbReference type="PANTHER" id="PTHR31064:SF30">
    <property type="entry name" value="HIGH-AFFINITY POTASSIUM TRANSPORT PROTEIN-RELATED"/>
    <property type="match status" value="1"/>
</dbReference>
<name>A0AAW0KIF3_QUESU</name>
<dbReference type="GO" id="GO:0015081">
    <property type="term" value="F:sodium ion transmembrane transporter activity"/>
    <property type="evidence" value="ECO:0007669"/>
    <property type="project" value="TreeGrafter"/>
</dbReference>
<proteinExistence type="inferred from homology"/>
<feature type="transmembrane region" description="Helical" evidence="8">
    <location>
        <begin position="329"/>
        <end position="356"/>
    </location>
</feature>
<feature type="transmembrane region" description="Helical" evidence="8">
    <location>
        <begin position="443"/>
        <end position="464"/>
    </location>
</feature>
<evidence type="ECO:0000256" key="7">
    <source>
        <dbReference type="ARBA" id="ARBA00023136"/>
    </source>
</evidence>
<evidence type="ECO:0000256" key="1">
    <source>
        <dbReference type="ARBA" id="ARBA00004141"/>
    </source>
</evidence>
<feature type="transmembrane region" description="Helical" evidence="8">
    <location>
        <begin position="208"/>
        <end position="232"/>
    </location>
</feature>
<evidence type="ECO:0000256" key="8">
    <source>
        <dbReference type="SAM" id="Phobius"/>
    </source>
</evidence>
<dbReference type="Proteomes" id="UP000237347">
    <property type="component" value="Unassembled WGS sequence"/>
</dbReference>
<evidence type="ECO:0000256" key="3">
    <source>
        <dbReference type="ARBA" id="ARBA00022448"/>
    </source>
</evidence>
<gene>
    <name evidence="9" type="primary">HKT1_1</name>
    <name evidence="9" type="ORF">CFP56_019024</name>
</gene>
<keyword evidence="4 8" id="KW-0812">Transmembrane</keyword>
<dbReference type="PANTHER" id="PTHR31064">
    <property type="entry name" value="POTASSIUM TRANSPORT PROTEIN DDB_G0292412-RELATED"/>
    <property type="match status" value="1"/>
</dbReference>
<dbReference type="AlphaFoldDB" id="A0AAW0KIF3"/>
<evidence type="ECO:0000313" key="9">
    <source>
        <dbReference type="EMBL" id="KAK7838852.1"/>
    </source>
</evidence>
<comment type="similarity">
    <text evidence="2">Belongs to the TrkH potassium transport family. HKT (TC 2.A.38.3) subfamily.</text>
</comment>
<keyword evidence="3" id="KW-0813">Transport</keyword>
<dbReference type="GO" id="GO:0005886">
    <property type="term" value="C:plasma membrane"/>
    <property type="evidence" value="ECO:0007669"/>
    <property type="project" value="TreeGrafter"/>
</dbReference>
<protein>
    <submittedName>
        <fullName evidence="9">Sodium transporter hkt1</fullName>
    </submittedName>
</protein>
<feature type="transmembrane region" description="Helical" evidence="8">
    <location>
        <begin position="282"/>
        <end position="308"/>
    </location>
</feature>
<keyword evidence="10" id="KW-1185">Reference proteome</keyword>
<feature type="transmembrane region" description="Helical" evidence="8">
    <location>
        <begin position="131"/>
        <end position="151"/>
    </location>
</feature>
<sequence>MINSSCFGQKLEIFFSFSRKKLSCFNQSFSCQKLEIFFSISRKKLSCFNESFSCRIRSFFRFFLFHVNPFWIQLSYFIIVSIFGHLALMVSKPRTAWFRPKDFDMFFTSVSATTVSSMSTIEMEVFSNTQLIIMTILMFVGGEVFTSFLGLQFTRSKFSKNCPSSDQNSVNLGHNFPDHQIELDVEKEKPDINNIIENGSLNYSSIKVLGYVVLGYLFVVHLIGSSLVSLYVNLVPSAMKVLNDKGLETLTFSVFTTVSTFTNCGFIPTNENMIVFKKNSGLLLLLIPQILMGNTLYPPCLLAMIWVLKKTTKREEFRYILMNYRDMGYGYLLSGHHALLLAMTVFGFILIQFILFCSMEWNSQVMDGLNLYQKVVGSLFQTVNSRHTGESVVDLSRISSAILVLFVVMMYLPPHTTFIPPNVHVHEEFPENGKQSQNRKKTFMECLIFSQLSYLAIFIILICITERQKMEEDPLNFNVLNVTIEVIRYLPPHTTFIPPNVHEKFPENGKQSQNRKKTFLECQIFSQLSYLAIFIILICITERQKMEEDPLNFNVLNVTIEVISAYGNVGFTTGYSCKRQLKPDSLCVDTWYGFVGRWSTKGKFILIIVMFFGRLKKFSMKGGQAWNLS</sequence>
<reference evidence="9 10" key="1">
    <citation type="journal article" date="2018" name="Sci. Data">
        <title>The draft genome sequence of cork oak.</title>
        <authorList>
            <person name="Ramos A.M."/>
            <person name="Usie A."/>
            <person name="Barbosa P."/>
            <person name="Barros P.M."/>
            <person name="Capote T."/>
            <person name="Chaves I."/>
            <person name="Simoes F."/>
            <person name="Abreu I."/>
            <person name="Carrasquinho I."/>
            <person name="Faro C."/>
            <person name="Guimaraes J.B."/>
            <person name="Mendonca D."/>
            <person name="Nobrega F."/>
            <person name="Rodrigues L."/>
            <person name="Saibo N.J.M."/>
            <person name="Varela M.C."/>
            <person name="Egas C."/>
            <person name="Matos J."/>
            <person name="Miguel C.M."/>
            <person name="Oliveira M.M."/>
            <person name="Ricardo C.P."/>
            <person name="Goncalves S."/>
        </authorList>
    </citation>
    <scope>NUCLEOTIDE SEQUENCE [LARGE SCALE GENOMIC DNA]</scope>
    <source>
        <strain evidence="10">cv. HL8</strain>
    </source>
</reference>
<evidence type="ECO:0000256" key="6">
    <source>
        <dbReference type="ARBA" id="ARBA00023065"/>
    </source>
</evidence>
<feature type="transmembrane region" description="Helical" evidence="8">
    <location>
        <begin position="395"/>
        <end position="412"/>
    </location>
</feature>
<evidence type="ECO:0000313" key="10">
    <source>
        <dbReference type="Proteomes" id="UP000237347"/>
    </source>
</evidence>
<evidence type="ECO:0000256" key="2">
    <source>
        <dbReference type="ARBA" id="ARBA00010864"/>
    </source>
</evidence>
<evidence type="ECO:0000256" key="5">
    <source>
        <dbReference type="ARBA" id="ARBA00022989"/>
    </source>
</evidence>
<comment type="caution">
    <text evidence="9">The sequence shown here is derived from an EMBL/GenBank/DDBJ whole genome shotgun (WGS) entry which is preliminary data.</text>
</comment>
<dbReference type="EMBL" id="PKMF04000297">
    <property type="protein sequence ID" value="KAK7838852.1"/>
    <property type="molecule type" value="Genomic_DNA"/>
</dbReference>
<accession>A0AAW0KIF3</accession>
<feature type="transmembrane region" description="Helical" evidence="8">
    <location>
        <begin position="591"/>
        <end position="612"/>
    </location>
</feature>
<keyword evidence="6" id="KW-0406">Ion transport</keyword>